<comment type="function">
    <text evidence="4">Inclusion body (IB) resident protein that interacts strongly with lipid droplet (LD) proteins. Involved in LD-mediated IB clearing after protein folding stress, probably by enabling access to the IBs of an LD-stored soluble sterol derivative that acts as a chaperone in inclusion clearing.</text>
</comment>
<dbReference type="PANTHER" id="PTHR31859:SF1">
    <property type="entry name" value="TETRATRICOPEPTIDE REPEAT PROTEIN 39C"/>
    <property type="match status" value="1"/>
</dbReference>
<sequence>MSRWFRRAGKPQAPMIARMEEAHLQQVEDALLLLLNDDIDTAEQMLKSGESAYHFAGRGISAFIGSMLGAEEDSLQDAAAVLQSAENKAWEDLRRAQNESTAFRSNIYPAGTEYLLCGIVSQLTGAICAVMSGSVVQAVSGFTKLRKAFVTLDSIIETEKAYSSRPEYYEPVVPDTILPSNQKASKHKAAGEQSLKDDSIVTVQISDGSDANLLSISCPTDIFIHSGVRLCYGILLVVFSMIENPVFAKVLYIVGFKGDRERGIRYLWQACNSQNFNGAIAGVSILMYYSGLVGYCDILPTDSGADDNISGFPLARSKRLLAEMCERYPSSKLWRLEEARMQGFERNLAGAIRILAENSNSNMKQIAIINTFELSMNAMFHHDYDLMAKSWRQCDSLSKWSPTLYAFLAGVAYLELYRNTRKGDYASAEKFKNKATNYLRKGPPLAGRQKLMSKQLPFDAYIVRKCQKWEERAKNWGIDLVDAIGVSPLGEMIYLWGGTKKQNPDELKQSMKIIAWERSTSAEKNQNNLDETAIHSLLQASILRNLEKYNEAREVLEKNILCYEMHDFRGHLKDDWTYPNALYEMACIAWQEKDIKGQDHNAKTLECSHWIEKIQKLSDPFVLDTRLSMKVMTSVATLKRHKLILGIKS</sequence>
<evidence type="ECO:0000256" key="1">
    <source>
        <dbReference type="ARBA" id="ARBA00011408"/>
    </source>
</evidence>
<proteinExistence type="predicted"/>
<dbReference type="OrthoDB" id="2154985at2759"/>
<accession>A0A061HM02</accession>
<dbReference type="AlphaFoldDB" id="A0A061HM02"/>
<evidence type="ECO:0000256" key="3">
    <source>
        <dbReference type="ARBA" id="ARBA00019539"/>
    </source>
</evidence>
<comment type="subunit">
    <text evidence="1">Interacts with lipid droplet proteins.</text>
</comment>
<reference evidence="7" key="3">
    <citation type="submission" date="2018-07" db="EMBL/GenBank/DDBJ databases">
        <authorList>
            <person name="Quirk P.G."/>
            <person name="Krulwich T.A."/>
        </authorList>
    </citation>
    <scope>NUCLEOTIDE SEQUENCE</scope>
    <source>
        <strain evidence="7">96224</strain>
    </source>
</reference>
<dbReference type="HOGENOM" id="CLU_014926_1_0_1"/>
<dbReference type="GO" id="GO:0005741">
    <property type="term" value="C:mitochondrial outer membrane"/>
    <property type="evidence" value="ECO:0007669"/>
    <property type="project" value="TreeGrafter"/>
</dbReference>
<protein>
    <recommendedName>
        <fullName evidence="2">Inclusion body clearance protein IML2</fullName>
    </recommendedName>
    <alternativeName>
        <fullName evidence="3">Inclusion body clearance protein iml2</fullName>
    </alternativeName>
</protein>
<dbReference type="GO" id="GO:0005829">
    <property type="term" value="C:cytosol"/>
    <property type="evidence" value="ECO:0007669"/>
    <property type="project" value="TreeGrafter"/>
</dbReference>
<dbReference type="Pfam" id="PF10300">
    <property type="entry name" value="Iml2-TPR_39"/>
    <property type="match status" value="1"/>
</dbReference>
<dbReference type="GO" id="GO:0005634">
    <property type="term" value="C:nucleus"/>
    <property type="evidence" value="ECO:0007669"/>
    <property type="project" value="TreeGrafter"/>
</dbReference>
<gene>
    <name evidence="6" type="ORF">BGT96224_2371</name>
    <name evidence="7" type="ORF">BGT96224V2_LOCUS342</name>
</gene>
<dbReference type="InterPro" id="IPR019412">
    <property type="entry name" value="IML2/TPR_39"/>
</dbReference>
<dbReference type="PANTHER" id="PTHR31859">
    <property type="entry name" value="TETRATRICOPEPTIDE REPEAT PROTEIN 39 FAMILY MEMBER"/>
    <property type="match status" value="1"/>
</dbReference>
<evidence type="ECO:0000313" key="6">
    <source>
        <dbReference type="EMBL" id="EPQ67427.1"/>
    </source>
</evidence>
<reference evidence="6" key="2">
    <citation type="submission" date="2013-01" db="EMBL/GenBank/DDBJ databases">
        <title>The wheat powdery mildew genome reveals unique evolution of an obligate biotroph.</title>
        <authorList>
            <person name="Oberhaensli S."/>
            <person name="Wicker T."/>
            <person name="Keller B."/>
        </authorList>
    </citation>
    <scope>NUCLEOTIDE SEQUENCE</scope>
    <source>
        <strain evidence="6">96224</strain>
    </source>
</reference>
<name>A0A061HM02_BLUGR</name>
<evidence type="ECO:0000256" key="2">
    <source>
        <dbReference type="ARBA" id="ARBA00018424"/>
    </source>
</evidence>
<reference evidence="8" key="1">
    <citation type="journal article" date="2013" name="Nat. Genet.">
        <title>The wheat powdery mildew genome shows the unique evolution of an obligate biotroph.</title>
        <authorList>
            <person name="Wicker T."/>
            <person name="Oberhaensli S."/>
            <person name="Parlange F."/>
            <person name="Buchmann J.P."/>
            <person name="Shatalina M."/>
            <person name="Roffler S."/>
            <person name="Ben-David R."/>
            <person name="Dolezel J."/>
            <person name="Simkova H."/>
            <person name="Schulze-Lefert P."/>
            <person name="Spanu P.D."/>
            <person name="Bruggmann R."/>
            <person name="Amselem J."/>
            <person name="Quesneville H."/>
            <person name="Ver Loren van Themaat E."/>
            <person name="Paape T."/>
            <person name="Shimizu K.K."/>
            <person name="Keller B."/>
        </authorList>
    </citation>
    <scope>NUCLEOTIDE SEQUENCE [LARGE SCALE GENOMIC DNA]</scope>
    <source>
        <strain evidence="8">96224</strain>
    </source>
</reference>
<evidence type="ECO:0000256" key="4">
    <source>
        <dbReference type="ARBA" id="ARBA00043897"/>
    </source>
</evidence>
<evidence type="ECO:0000256" key="5">
    <source>
        <dbReference type="SAM" id="Coils"/>
    </source>
</evidence>
<evidence type="ECO:0000313" key="8">
    <source>
        <dbReference type="Proteomes" id="UP000053110"/>
    </source>
</evidence>
<dbReference type="Proteomes" id="UP000053110">
    <property type="component" value="Unassembled WGS sequence"/>
</dbReference>
<feature type="coiled-coil region" evidence="5">
    <location>
        <begin position="539"/>
        <end position="566"/>
    </location>
</feature>
<dbReference type="EMBL" id="UIGY01000001">
    <property type="protein sequence ID" value="SUZ07370.1"/>
    <property type="molecule type" value="Genomic_DNA"/>
</dbReference>
<organism evidence="7">
    <name type="scientific">Blumeria graminis f. sp. tritici 96224</name>
    <dbReference type="NCBI Taxonomy" id="1268274"/>
    <lineage>
        <taxon>Eukaryota</taxon>
        <taxon>Fungi</taxon>
        <taxon>Dikarya</taxon>
        <taxon>Ascomycota</taxon>
        <taxon>Pezizomycotina</taxon>
        <taxon>Leotiomycetes</taxon>
        <taxon>Erysiphales</taxon>
        <taxon>Erysiphaceae</taxon>
        <taxon>Blumeria</taxon>
    </lineage>
</organism>
<evidence type="ECO:0000313" key="7">
    <source>
        <dbReference type="EMBL" id="SUZ07370.1"/>
    </source>
</evidence>
<dbReference type="EMBL" id="KE373561">
    <property type="protein sequence ID" value="EPQ67427.1"/>
    <property type="molecule type" value="Genomic_DNA"/>
</dbReference>
<keyword evidence="5" id="KW-0175">Coiled coil</keyword>